<dbReference type="GO" id="GO:0005524">
    <property type="term" value="F:ATP binding"/>
    <property type="evidence" value="ECO:0007669"/>
    <property type="project" value="InterPro"/>
</dbReference>
<evidence type="ECO:0000259" key="2">
    <source>
        <dbReference type="SMART" id="SM00382"/>
    </source>
</evidence>
<feature type="region of interest" description="Disordered" evidence="1">
    <location>
        <begin position="212"/>
        <end position="232"/>
    </location>
</feature>
<accession>A0A1W2A8F4</accession>
<dbReference type="SUPFAM" id="SSF140990">
    <property type="entry name" value="FtsH protease domain-like"/>
    <property type="match status" value="1"/>
</dbReference>
<dbReference type="GO" id="GO:0016887">
    <property type="term" value="F:ATP hydrolysis activity"/>
    <property type="evidence" value="ECO:0007669"/>
    <property type="project" value="InterPro"/>
</dbReference>
<dbReference type="GO" id="GO:0030163">
    <property type="term" value="P:protein catabolic process"/>
    <property type="evidence" value="ECO:0007669"/>
    <property type="project" value="TreeGrafter"/>
</dbReference>
<dbReference type="InterPro" id="IPR003959">
    <property type="entry name" value="ATPase_AAA_core"/>
</dbReference>
<keyword evidence="3" id="KW-0645">Protease</keyword>
<dbReference type="PANTHER" id="PTHR23076:SF97">
    <property type="entry name" value="ATP-DEPENDENT ZINC METALLOPROTEASE YME1L1"/>
    <property type="match status" value="1"/>
</dbReference>
<dbReference type="InterPro" id="IPR000642">
    <property type="entry name" value="Peptidase_M41"/>
</dbReference>
<dbReference type="SMART" id="SM00382">
    <property type="entry name" value="AAA"/>
    <property type="match status" value="1"/>
</dbReference>
<dbReference type="STRING" id="937218.SAMN06297251_10417"/>
<gene>
    <name evidence="3" type="ORF">SAMN06297251_10417</name>
</gene>
<evidence type="ECO:0000313" key="4">
    <source>
        <dbReference type="Proteomes" id="UP000192656"/>
    </source>
</evidence>
<dbReference type="OrthoDB" id="9809379at2"/>
<dbReference type="Pfam" id="PF01434">
    <property type="entry name" value="Peptidase_M41"/>
    <property type="match status" value="1"/>
</dbReference>
<feature type="compositionally biased region" description="Basic and acidic residues" evidence="1">
    <location>
        <begin position="212"/>
        <end position="227"/>
    </location>
</feature>
<dbReference type="Gene3D" id="3.40.50.300">
    <property type="entry name" value="P-loop containing nucleotide triphosphate hydrolases"/>
    <property type="match status" value="1"/>
</dbReference>
<dbReference type="RefSeq" id="WP_084409163.1">
    <property type="nucleotide sequence ID" value="NZ_FWXR01000004.1"/>
</dbReference>
<organism evidence="3 4">
    <name type="scientific">Fulvimarina manganoxydans</name>
    <dbReference type="NCBI Taxonomy" id="937218"/>
    <lineage>
        <taxon>Bacteria</taxon>
        <taxon>Pseudomonadati</taxon>
        <taxon>Pseudomonadota</taxon>
        <taxon>Alphaproteobacteria</taxon>
        <taxon>Hyphomicrobiales</taxon>
        <taxon>Aurantimonadaceae</taxon>
        <taxon>Fulvimarina</taxon>
    </lineage>
</organism>
<dbReference type="InterPro" id="IPR003593">
    <property type="entry name" value="AAA+_ATPase"/>
</dbReference>
<keyword evidence="3" id="KW-0378">Hydrolase</keyword>
<reference evidence="3 4" key="1">
    <citation type="submission" date="2017-04" db="EMBL/GenBank/DDBJ databases">
        <authorList>
            <person name="Afonso C.L."/>
            <person name="Miller P.J."/>
            <person name="Scott M.A."/>
            <person name="Spackman E."/>
            <person name="Goraichik I."/>
            <person name="Dimitrov K.M."/>
            <person name="Suarez D.L."/>
            <person name="Swayne D.E."/>
        </authorList>
    </citation>
    <scope>NUCLEOTIDE SEQUENCE [LARGE SCALE GENOMIC DNA]</scope>
    <source>
        <strain evidence="3 4">CGMCC 1.10972</strain>
    </source>
</reference>
<evidence type="ECO:0000313" key="3">
    <source>
        <dbReference type="EMBL" id="SMC56752.1"/>
    </source>
</evidence>
<dbReference type="EMBL" id="FWXR01000004">
    <property type="protein sequence ID" value="SMC56752.1"/>
    <property type="molecule type" value="Genomic_DNA"/>
</dbReference>
<dbReference type="AlphaFoldDB" id="A0A1W2A8F4"/>
<dbReference type="GO" id="GO:0004176">
    <property type="term" value="F:ATP-dependent peptidase activity"/>
    <property type="evidence" value="ECO:0007669"/>
    <property type="project" value="InterPro"/>
</dbReference>
<dbReference type="Proteomes" id="UP000192656">
    <property type="component" value="Unassembled WGS sequence"/>
</dbReference>
<dbReference type="InterPro" id="IPR037219">
    <property type="entry name" value="Peptidase_M41-like"/>
</dbReference>
<dbReference type="Gene3D" id="1.20.58.760">
    <property type="entry name" value="Peptidase M41"/>
    <property type="match status" value="1"/>
</dbReference>
<dbReference type="GO" id="GO:0004222">
    <property type="term" value="F:metalloendopeptidase activity"/>
    <property type="evidence" value="ECO:0007669"/>
    <property type="project" value="InterPro"/>
</dbReference>
<dbReference type="GO" id="GO:0005886">
    <property type="term" value="C:plasma membrane"/>
    <property type="evidence" value="ECO:0007669"/>
    <property type="project" value="TreeGrafter"/>
</dbReference>
<feature type="domain" description="AAA+ ATPase" evidence="2">
    <location>
        <begin position="282"/>
        <end position="422"/>
    </location>
</feature>
<dbReference type="Pfam" id="PF00004">
    <property type="entry name" value="AAA"/>
    <property type="match status" value="1"/>
</dbReference>
<dbReference type="InterPro" id="IPR027417">
    <property type="entry name" value="P-loop_NTPase"/>
</dbReference>
<keyword evidence="4" id="KW-1185">Reference proteome</keyword>
<evidence type="ECO:0000256" key="1">
    <source>
        <dbReference type="SAM" id="MobiDB-lite"/>
    </source>
</evidence>
<protein>
    <submittedName>
        <fullName evidence="3">ATP-dependent Zn proteases</fullName>
    </submittedName>
</protein>
<name>A0A1W2A8F4_9HYPH</name>
<dbReference type="PANTHER" id="PTHR23076">
    <property type="entry name" value="METALLOPROTEASE M41 FTSH"/>
    <property type="match status" value="1"/>
</dbReference>
<dbReference type="SUPFAM" id="SSF52540">
    <property type="entry name" value="P-loop containing nucleoside triphosphate hydrolases"/>
    <property type="match status" value="1"/>
</dbReference>
<dbReference type="GO" id="GO:0006508">
    <property type="term" value="P:proteolysis"/>
    <property type="evidence" value="ECO:0007669"/>
    <property type="project" value="UniProtKB-KW"/>
</dbReference>
<dbReference type="CDD" id="cd19481">
    <property type="entry name" value="RecA-like_protease"/>
    <property type="match status" value="1"/>
</dbReference>
<proteinExistence type="predicted"/>
<sequence>MANRSMRIVGGGIEVPVDDDIHDLASEFLHDEDDPAPNPDLRPSQRVARIVLERSGLMQEFRDRIALGVPGVWLVECGADGWTNTLVRTIGKSLHISFDHYQWGRGFDLSLLARAAELGRHIIMTRDDDDDPFDDEIRLFALAEFDLRDDRPEDVAQIVSDHFGRQIDWPADLLPRRMPYHALDYALVYGADAAAAERLVRVQIAVEERKRAESAIRRTEEKEKEAARNASRRGSGAKIDILRPTSPRVEDLAGYGEAAAWASDLVADIAAYRAGEIAWSEVDTGALLVGPPGTGKTLFAAALAASCDLPMISSSFGQWAAAGASYQSDTIRAMRQTFEAAAANIPLLLFIDEIDSLPRRGMSARHDDYWRPIVNTLLECVDGTLRTEGIVVIAACNDADGLDPALLRSGRLDRRFEIGLPDAQALARIFAHHAPDLPAAAIEPVATALAGTASGADVARYAREAKRLARHAKRPIAGSDILQVAMPPETRSAAVVWRTAIHEAGHAMAYLATGRVPLAMSIISSGGAGGYVEGPRDVVTEQRLGDLESMVLPMLAGRAAEDVILGEASAGAVGDLERATTVLSAVEGGLGLGGYLTPGGPDRASVEARIRRVYGEALMLVLTHRIAILDLARLAVDRRVLSEDALRKFANERGLA</sequence>